<reference evidence="1 2" key="1">
    <citation type="submission" date="2015-05" db="EMBL/GenBank/DDBJ databases">
        <title>Genome assembly of Archangium gephyra DSM 2261.</title>
        <authorList>
            <person name="Sharma G."/>
            <person name="Subramanian S."/>
        </authorList>
    </citation>
    <scope>NUCLEOTIDE SEQUENCE [LARGE SCALE GENOMIC DNA]</scope>
    <source>
        <strain evidence="1 2">DSM 2261</strain>
    </source>
</reference>
<protein>
    <recommendedName>
        <fullName evidence="3">Lipoprotein</fullName>
    </recommendedName>
</protein>
<evidence type="ECO:0000313" key="1">
    <source>
        <dbReference type="EMBL" id="AKJ03781.1"/>
    </source>
</evidence>
<accession>A0AAC8TGR3</accession>
<dbReference type="Proteomes" id="UP000035579">
    <property type="component" value="Chromosome"/>
</dbReference>
<dbReference type="AlphaFoldDB" id="A0AAC8TGR3"/>
<gene>
    <name evidence="1" type="ORF">AA314_05407</name>
</gene>
<dbReference type="EMBL" id="CP011509">
    <property type="protein sequence ID" value="AKJ03781.1"/>
    <property type="molecule type" value="Genomic_DNA"/>
</dbReference>
<evidence type="ECO:0008006" key="3">
    <source>
        <dbReference type="Google" id="ProtNLM"/>
    </source>
</evidence>
<evidence type="ECO:0000313" key="2">
    <source>
        <dbReference type="Proteomes" id="UP000035579"/>
    </source>
</evidence>
<sequence>MEMSSTRTWEGLMRKFLRASTGAAAALLMTGCGEGLPVQPDYRGEPLVTLQGQLRLAQHIQVDEPVRLALVWYKSSTDPSQPRDIVTEDIAYEPSFPIEFTFHLYAPPPPEALTENEAGRFGHAILVAYRDDNHNGKLDPIPAGGVPQDKVLGATQSYFDPEEPGYALSYSEQPGGVNGHFTLSHFPVGDSAPMAEPVPLDTPITLTLTGENELAALLCMGPRTIETAGSPNPLAFCGLPATPGILRVHANYLLQIEGTPTGDTLGGHVYVRVSDGSRWLTDADATATLNGQPIPVGRPDKTPGVLPAPGALSTLIVSAPGFPTATYELRIPETPRLTSPAMGATFPSGSSLHFTWSPVPHTWSSWVNLTASADSATLWSVFGALGASSAPPPLYDVVTSPIAYTGDAFARWVVNNQGNFSRYGGYMLSQVEYRHRVTFTP</sequence>
<proteinExistence type="predicted"/>
<organism evidence="1 2">
    <name type="scientific">Archangium gephyra</name>
    <dbReference type="NCBI Taxonomy" id="48"/>
    <lineage>
        <taxon>Bacteria</taxon>
        <taxon>Pseudomonadati</taxon>
        <taxon>Myxococcota</taxon>
        <taxon>Myxococcia</taxon>
        <taxon>Myxococcales</taxon>
        <taxon>Cystobacterineae</taxon>
        <taxon>Archangiaceae</taxon>
        <taxon>Archangium</taxon>
    </lineage>
</organism>
<name>A0AAC8TGR3_9BACT</name>
<dbReference type="PROSITE" id="PS51257">
    <property type="entry name" value="PROKAR_LIPOPROTEIN"/>
    <property type="match status" value="1"/>
</dbReference>
<dbReference type="KEGG" id="age:AA314_05407"/>